<dbReference type="InterPro" id="IPR039891">
    <property type="entry name" value="VWA8"/>
</dbReference>
<dbReference type="Proteomes" id="UP001152795">
    <property type="component" value="Unassembled WGS sequence"/>
</dbReference>
<evidence type="ECO:0000259" key="9">
    <source>
        <dbReference type="PROSITE" id="PS50234"/>
    </source>
</evidence>
<evidence type="ECO:0000256" key="8">
    <source>
        <dbReference type="SAM" id="MobiDB-lite"/>
    </source>
</evidence>
<keyword evidence="2" id="KW-0547">Nucleotide-binding</keyword>
<evidence type="ECO:0000256" key="5">
    <source>
        <dbReference type="ARBA" id="ARBA00023128"/>
    </source>
</evidence>
<proteinExistence type="predicted"/>
<dbReference type="PROSITE" id="PS50234">
    <property type="entry name" value="VWFA"/>
    <property type="match status" value="1"/>
</dbReference>
<dbReference type="EMBL" id="CACRXK020003913">
    <property type="protein sequence ID" value="CAB4000741.1"/>
    <property type="molecule type" value="Genomic_DNA"/>
</dbReference>
<dbReference type="SUPFAM" id="SSF52540">
    <property type="entry name" value="P-loop containing nucleoside triphosphate hydrolases"/>
    <property type="match status" value="3"/>
</dbReference>
<dbReference type="InterPro" id="IPR036465">
    <property type="entry name" value="vWFA_dom_sf"/>
</dbReference>
<dbReference type="PANTHER" id="PTHR21610:SF9">
    <property type="entry name" value="VON WILLEBRAND FACTOR A DOMAIN-CONTAINING PROTEIN 8"/>
    <property type="match status" value="1"/>
</dbReference>
<protein>
    <recommendedName>
        <fullName evidence="7">von Willebrand factor A domain-containing protein 8</fullName>
    </recommendedName>
</protein>
<dbReference type="FunFam" id="3.40.50.300:FF:000663">
    <property type="entry name" value="von Willebrand factor A domain containing 8"/>
    <property type="match status" value="1"/>
</dbReference>
<evidence type="ECO:0000313" key="10">
    <source>
        <dbReference type="EMBL" id="CAB4000741.1"/>
    </source>
</evidence>
<dbReference type="PANTHER" id="PTHR21610">
    <property type="entry name" value="VON WILLEBRAND FACTOR A DOMAIN-CONTAINING PROTEIN 8"/>
    <property type="match status" value="1"/>
</dbReference>
<evidence type="ECO:0000256" key="1">
    <source>
        <dbReference type="ARBA" id="ARBA00004173"/>
    </source>
</evidence>
<dbReference type="Pfam" id="PF07728">
    <property type="entry name" value="AAA_5"/>
    <property type="match status" value="3"/>
</dbReference>
<dbReference type="InterPro" id="IPR002035">
    <property type="entry name" value="VWF_A"/>
</dbReference>
<dbReference type="Gene3D" id="3.40.50.300">
    <property type="entry name" value="P-loop containing nucleotide triphosphate hydrolases"/>
    <property type="match status" value="3"/>
</dbReference>
<dbReference type="GO" id="GO:0005739">
    <property type="term" value="C:mitochondrion"/>
    <property type="evidence" value="ECO:0007669"/>
    <property type="project" value="UniProtKB-SubCell"/>
</dbReference>
<dbReference type="SUPFAM" id="SSF53300">
    <property type="entry name" value="vWA-like"/>
    <property type="match status" value="1"/>
</dbReference>
<keyword evidence="5" id="KW-0496">Mitochondrion</keyword>
<feature type="domain" description="VWFA" evidence="9">
    <location>
        <begin position="1593"/>
        <end position="1775"/>
    </location>
</feature>
<dbReference type="OrthoDB" id="5186at2759"/>
<accession>A0A6S7I1S5</accession>
<name>A0A6S7I1S5_PARCT</name>
<dbReference type="SMART" id="SM00382">
    <property type="entry name" value="AAA"/>
    <property type="match status" value="2"/>
</dbReference>
<dbReference type="InterPro" id="IPR027417">
    <property type="entry name" value="P-loop_NTPase"/>
</dbReference>
<sequence length="1783" mass="201190">MYVVTKNKFKTCRIFHFQELTQREIEYVALSRDTTESDLKQRREIASGSSHYLNQSSVRAALEGRVLILDGIEKTERNVLPVLNNLLENREMQLDDGRFLVSAKRYDSLLKDHSKEELDRWKLLRVNEDFRVFALGVPVPRYPGNPLDPPLRSRFQSRDIPRLSYKEQLQNLMESAGPDVSKERLANLVSFAYTLQSSELLSLGMPDFPIENLKYVVDIMNYLPFNSSQHLINRLYPHQLIVGQEGQTAITDTLKTFHLDDAPASRNEPYRLKSVTRSDHKASVALEGRNDMSTLEVNCGSEGSLGLQPLEEKEFIMTHYHSRILADMFQSHVINDFCLIGPKGCGKSVLVHQFARLLGYQIEPVILHQDMTSRDLLQQRTTLPNGDTIWRPSPLIVAATEGHLALLDGIHRINPGTLSVLQRLIGDREISLYDGSQLLRSDRYKLLKEKSGLSEEQLAEKKVYRIHPSFRLIGLAEPPQINSSQNQWLNSELLPLFLYHHIEPLEKNEEAEIVFKMVPNVANDKMKIVLDMAETLRNSNNSMLSSIAPSFSTRQLLRIAKRIAEYPSEDLYQTINRACLTEFLPSLAKTALEDAMKGMGINKIVSITSETPKELNITGENVKGYIQIGQTQHEIYNAPNKTKVPDTLFYNNYQHIEVMENMLKDFRVGEHLLLVGNQGVGKNKIVDKFLQLLNRPREYIQLHRDTTVQTLTLQPTVHNGVIVYEDSPLVQALKFGHVLLIDEADKAPINVTCVLKTLVESGEMILGDGRRVLPAGHLRHPLPDNVIETHPDFRVIVLANRPGFPFLGNDFFGAMGDIFSCHAINNPDKESEMEMLKQYGPDVPHNVLSMLVDAFSELRHMADLGQIAYPYSTREVVNVVKHLQVYPEDGLGQVVRNVFDFDSYHPDVQKTVLSTLRKHGIPVGVTVRDVKLTKEFPLPKPSLVHNWSFVDGEDISCLVEEQALVFKKPLKIECPRFDVDRHNARATGFTELLSEWMLPLYESSIILDMAVGEGGVGGDWLHVATANPLVMYSMQTNQNFVICTDLFPLFPYNYFNQSPQIKVAALSGDVFQGQLIFHEQQSNTMLLLNPSNNELQQVAVKTDSLTRTISKQFKQTKYNMCDDKTLGNSLVVYPDDGKEIQLIDFDTARECTISLPFIIDQLHLVSEKMWILNEKDTNAMYILSSEQGTQIPNLLTTVQDTSGEPQLVLDKISASALPQDVLESCQSHLPEVFMPDFSSSTVRLIATGDNLASLAVSNPAKVRERYPLSFYSYPRKQGGEQENISNKISKEMYPNPLCLSNVGQVVRIIPPSLVPSETTNQETKTEKKRLSNHLEVVDISQNSVRYLSLPHVKKKDFYTKWTTKEVLIDSLSNDVLVSVNSDGSVRLWETGTSDLQKSFSEWKTLVGDENESGSLQVTHERSSGLDVTRPKHGKVDPNNEPHVGGNTWAGGTGGRDTAGLGGKGGPYRLDAGHDVSQITDEEKDAVPEEVKRAAREMGQKAFKERLQQIEMSEYEAEVYEKFSSRVQRQVQSLRVLLESLQAKGQERHWVRHQTSGDLDDAKLIEGLTGEKTIYKKRADQEPEPGSVQQLPKQLRLVADVSGSMYRFNGLDGRLERVMEAACLVMEAFDKYEQRFKFDIVGHSGENPEIMFVSQDAPPVNNKQRLQVLETMHAHAQFCMTGDYTLEASKKAIESVTQREADEYFVIIFSDANLRRYGIPPSALAKTLTSNPRVNAFIIFIGSLGNEAERLSKQLPAGRSFICMDTKNIPEILQQIFSTAMLSS</sequence>
<evidence type="ECO:0000256" key="4">
    <source>
        <dbReference type="ARBA" id="ARBA00022946"/>
    </source>
</evidence>
<dbReference type="GO" id="GO:0016887">
    <property type="term" value="F:ATP hydrolysis activity"/>
    <property type="evidence" value="ECO:0007669"/>
    <property type="project" value="InterPro"/>
</dbReference>
<keyword evidence="11" id="KW-1185">Reference proteome</keyword>
<evidence type="ECO:0000256" key="3">
    <source>
        <dbReference type="ARBA" id="ARBA00022840"/>
    </source>
</evidence>
<dbReference type="GO" id="GO:0005524">
    <property type="term" value="F:ATP binding"/>
    <property type="evidence" value="ECO:0007669"/>
    <property type="project" value="UniProtKB-KW"/>
</dbReference>
<evidence type="ECO:0000313" key="11">
    <source>
        <dbReference type="Proteomes" id="UP001152795"/>
    </source>
</evidence>
<comment type="function">
    <text evidence="6">Exhibits ATPase activity in vitro.</text>
</comment>
<reference evidence="10" key="1">
    <citation type="submission" date="2020-04" db="EMBL/GenBank/DDBJ databases">
        <authorList>
            <person name="Alioto T."/>
            <person name="Alioto T."/>
            <person name="Gomez Garrido J."/>
        </authorList>
    </citation>
    <scope>NUCLEOTIDE SEQUENCE</scope>
    <source>
        <strain evidence="10">A484AB</strain>
    </source>
</reference>
<dbReference type="InterPro" id="IPR011704">
    <property type="entry name" value="ATPase_dyneun-rel_AAA"/>
</dbReference>
<evidence type="ECO:0000256" key="2">
    <source>
        <dbReference type="ARBA" id="ARBA00022741"/>
    </source>
</evidence>
<dbReference type="InterPro" id="IPR003593">
    <property type="entry name" value="AAA+_ATPase"/>
</dbReference>
<feature type="region of interest" description="Disordered" evidence="8">
    <location>
        <begin position="1410"/>
        <end position="1453"/>
    </location>
</feature>
<comment type="caution">
    <text evidence="10">The sequence shown here is derived from an EMBL/GenBank/DDBJ whole genome shotgun (WGS) entry which is preliminary data.</text>
</comment>
<keyword evidence="4" id="KW-0809">Transit peptide</keyword>
<evidence type="ECO:0000256" key="6">
    <source>
        <dbReference type="ARBA" id="ARBA00055988"/>
    </source>
</evidence>
<dbReference type="SMART" id="SM00327">
    <property type="entry name" value="VWA"/>
    <property type="match status" value="1"/>
</dbReference>
<comment type="subcellular location">
    <subcellularLocation>
        <location evidence="1">Mitochondrion</location>
    </subcellularLocation>
</comment>
<dbReference type="FunFam" id="3.40.50.300:FF:000587">
    <property type="entry name" value="von Willebrand factor A domain containing 8"/>
    <property type="match status" value="1"/>
</dbReference>
<dbReference type="PROSITE" id="PS50082">
    <property type="entry name" value="WD_REPEATS_2"/>
    <property type="match status" value="1"/>
</dbReference>
<keyword evidence="3" id="KW-0067">ATP-binding</keyword>
<dbReference type="InterPro" id="IPR001680">
    <property type="entry name" value="WD40_rpt"/>
</dbReference>
<gene>
    <name evidence="10" type="ORF">PACLA_8A077538</name>
</gene>
<evidence type="ECO:0000256" key="7">
    <source>
        <dbReference type="ARBA" id="ARBA00070377"/>
    </source>
</evidence>
<dbReference type="Gene3D" id="3.40.50.410">
    <property type="entry name" value="von Willebrand factor, type A domain"/>
    <property type="match status" value="1"/>
</dbReference>
<organism evidence="10 11">
    <name type="scientific">Paramuricea clavata</name>
    <name type="common">Red gorgonian</name>
    <name type="synonym">Violescent sea-whip</name>
    <dbReference type="NCBI Taxonomy" id="317549"/>
    <lineage>
        <taxon>Eukaryota</taxon>
        <taxon>Metazoa</taxon>
        <taxon>Cnidaria</taxon>
        <taxon>Anthozoa</taxon>
        <taxon>Octocorallia</taxon>
        <taxon>Malacalcyonacea</taxon>
        <taxon>Plexauridae</taxon>
        <taxon>Paramuricea</taxon>
    </lineage>
</organism>